<dbReference type="OrthoDB" id="9807553at2"/>
<feature type="binding site" description="in other chain" evidence="8">
    <location>
        <position position="237"/>
    </location>
    <ligand>
        <name>IMP</name>
        <dbReference type="ChEBI" id="CHEBI:58053"/>
        <note>ligand shared between dimeric partners</note>
    </ligand>
</feature>
<feature type="binding site" description="in other chain" evidence="8">
    <location>
        <begin position="13"/>
        <end position="16"/>
    </location>
    <ligand>
        <name>IMP</name>
        <dbReference type="ChEBI" id="CHEBI:58053"/>
        <note>ligand shared between dimeric partners</note>
    </ligand>
</feature>
<sequence length="422" mass="47146">MKVDVLLGLQWGDEGKGKVVDYLAPKYNVVARFQGGPNAGHTLEFDGHKHVLHQIPSGIFREQIQNIIGNGVVLDPVIFKKEIEGLAKFEIDFTKNLYISKKTQIILPSHKLLDAAYEQAKGKDKIGSTLKGIGPSYQDKIARNGLRVGDILAPGFEERYRNLVNKHERILQHYEFEYDLREAEAPFFEAVEFLKQFNLVNSEYQINKCIDSNQTILAEGAQGSLLDIDFGSYPYVTSSNTMTAGACTGLGVAPKNIGEVFGIFKAYCTRVGGGPFPTELFDDTGKAIQDEGHEFGATTGRPRRCGWLDLPALKYAIMINGVTQLFMMKADVLSILDEIKVCTDYKLKDGTVTQEMPFQLVDEDVEPVYETLPGWKNDITGVRNFSDMPEELKSYIRYIEEKTGVPIKIVSVGPDRKQTIID</sequence>
<protein>
    <recommendedName>
        <fullName evidence="8 10">Adenylosuccinate synthetase</fullName>
        <shortName evidence="8">AMPSase</shortName>
        <shortName evidence="8">AdSS</shortName>
        <ecNumber evidence="8 10">6.3.4.4</ecNumber>
    </recommendedName>
    <alternativeName>
        <fullName evidence="8">IMP--aspartate ligase</fullName>
    </alternativeName>
</protein>
<evidence type="ECO:0000313" key="12">
    <source>
        <dbReference type="Proteomes" id="UP000075606"/>
    </source>
</evidence>
<evidence type="ECO:0000256" key="6">
    <source>
        <dbReference type="ARBA" id="ARBA00022842"/>
    </source>
</evidence>
<keyword evidence="6 8" id="KW-0460">Magnesium</keyword>
<dbReference type="UniPathway" id="UPA00075">
    <property type="reaction ID" value="UER00335"/>
</dbReference>
<feature type="binding site" evidence="8">
    <location>
        <position position="303"/>
    </location>
    <ligand>
        <name>GTP</name>
        <dbReference type="ChEBI" id="CHEBI:37565"/>
    </ligand>
</feature>
<feature type="binding site" evidence="8">
    <location>
        <position position="13"/>
    </location>
    <ligand>
        <name>Mg(2+)</name>
        <dbReference type="ChEBI" id="CHEBI:18420"/>
    </ligand>
</feature>
<dbReference type="PANTHER" id="PTHR11846">
    <property type="entry name" value="ADENYLOSUCCINATE SYNTHETASE"/>
    <property type="match status" value="1"/>
</dbReference>
<keyword evidence="12" id="KW-1185">Reference proteome</keyword>
<dbReference type="STRING" id="333140.AWW68_18775"/>
<comment type="pathway">
    <text evidence="8 10">Purine metabolism; AMP biosynthesis via de novo pathway; AMP from IMP: step 1/2.</text>
</comment>
<feature type="binding site" description="in other chain" evidence="8">
    <location>
        <begin position="38"/>
        <end position="41"/>
    </location>
    <ligand>
        <name>IMP</name>
        <dbReference type="ChEBI" id="CHEBI:58053"/>
        <note>ligand shared between dimeric partners</note>
    </ligand>
</feature>
<dbReference type="PANTHER" id="PTHR11846:SF0">
    <property type="entry name" value="ADENYLOSUCCINATE SYNTHETASE"/>
    <property type="match status" value="1"/>
</dbReference>
<dbReference type="Gene3D" id="3.40.440.10">
    <property type="entry name" value="Adenylosuccinate Synthetase, subunit A, domain 1"/>
    <property type="match status" value="1"/>
</dbReference>
<dbReference type="InterPro" id="IPR018220">
    <property type="entry name" value="Adenylosuccin_syn_GTP-bd"/>
</dbReference>
<feature type="binding site" evidence="8">
    <location>
        <begin position="12"/>
        <end position="18"/>
    </location>
    <ligand>
        <name>GTP</name>
        <dbReference type="ChEBI" id="CHEBI:37565"/>
    </ligand>
</feature>
<keyword evidence="2 8" id="KW-0436">Ligase</keyword>
<dbReference type="SMART" id="SM00788">
    <property type="entry name" value="Adenylsucc_synt"/>
    <property type="match status" value="1"/>
</dbReference>
<dbReference type="RefSeq" id="WP_068225290.1">
    <property type="nucleotide sequence ID" value="NZ_CP139724.1"/>
</dbReference>
<dbReference type="GO" id="GO:0004019">
    <property type="term" value="F:adenylosuccinate synthase activity"/>
    <property type="evidence" value="ECO:0007669"/>
    <property type="project" value="UniProtKB-UniRule"/>
</dbReference>
<evidence type="ECO:0000313" key="11">
    <source>
        <dbReference type="EMBL" id="KYG71252.1"/>
    </source>
</evidence>
<dbReference type="CDD" id="cd03108">
    <property type="entry name" value="AdSS"/>
    <property type="match status" value="1"/>
</dbReference>
<dbReference type="EMBL" id="LRPC01000033">
    <property type="protein sequence ID" value="KYG71252.1"/>
    <property type="molecule type" value="Genomic_DNA"/>
</dbReference>
<dbReference type="FunFam" id="3.90.170.10:FF:000001">
    <property type="entry name" value="Adenylosuccinate synthetase"/>
    <property type="match status" value="1"/>
</dbReference>
<comment type="subunit">
    <text evidence="1 8">Homodimer.</text>
</comment>
<dbReference type="GO" id="GO:0046040">
    <property type="term" value="P:IMP metabolic process"/>
    <property type="evidence" value="ECO:0007669"/>
    <property type="project" value="TreeGrafter"/>
</dbReference>
<feature type="binding site" description="in other chain" evidence="8">
    <location>
        <position position="222"/>
    </location>
    <ligand>
        <name>IMP</name>
        <dbReference type="ChEBI" id="CHEBI:58053"/>
        <note>ligand shared between dimeric partners</note>
    </ligand>
</feature>
<feature type="binding site" description="in other chain" evidence="8">
    <location>
        <position position="129"/>
    </location>
    <ligand>
        <name>IMP</name>
        <dbReference type="ChEBI" id="CHEBI:58053"/>
        <note>ligand shared between dimeric partners</note>
    </ligand>
</feature>
<gene>
    <name evidence="8" type="primary">purA</name>
    <name evidence="11" type="ORF">AWW68_18775</name>
</gene>
<dbReference type="FunFam" id="1.10.300.10:FF:000001">
    <property type="entry name" value="Adenylosuccinate synthetase"/>
    <property type="match status" value="1"/>
</dbReference>
<keyword evidence="5 8" id="KW-0658">Purine biosynthesis</keyword>
<dbReference type="InterPro" id="IPR042110">
    <property type="entry name" value="Adenylosuccinate_synth_dom2"/>
</dbReference>
<proteinExistence type="inferred from homology"/>
<feature type="active site" description="Proton donor" evidence="8">
    <location>
        <position position="41"/>
    </location>
</feature>
<feature type="active site" description="Proton acceptor" evidence="8">
    <location>
        <position position="13"/>
    </location>
</feature>
<feature type="binding site" evidence="8">
    <location>
        <begin position="411"/>
        <end position="413"/>
    </location>
    <ligand>
        <name>GTP</name>
        <dbReference type="ChEBI" id="CHEBI:37565"/>
    </ligand>
</feature>
<evidence type="ECO:0000256" key="9">
    <source>
        <dbReference type="PROSITE-ProRule" id="PRU10134"/>
    </source>
</evidence>
<accession>A0A150WY94</accession>
<dbReference type="SUPFAM" id="SSF52540">
    <property type="entry name" value="P-loop containing nucleoside triphosphate hydrolases"/>
    <property type="match status" value="1"/>
</dbReference>
<dbReference type="GO" id="GO:0005737">
    <property type="term" value="C:cytoplasm"/>
    <property type="evidence" value="ECO:0007669"/>
    <property type="project" value="UniProtKB-SubCell"/>
</dbReference>
<dbReference type="Gene3D" id="1.10.300.10">
    <property type="entry name" value="Adenylosuccinate Synthetase, subunit A, domain 2"/>
    <property type="match status" value="1"/>
</dbReference>
<evidence type="ECO:0000256" key="3">
    <source>
        <dbReference type="ARBA" id="ARBA00022723"/>
    </source>
</evidence>
<dbReference type="InterPro" id="IPR042109">
    <property type="entry name" value="Adenylosuccinate_synth_dom1"/>
</dbReference>
<comment type="subcellular location">
    <subcellularLocation>
        <location evidence="8">Cytoplasm</location>
    </subcellularLocation>
</comment>
<evidence type="ECO:0000256" key="2">
    <source>
        <dbReference type="ARBA" id="ARBA00022598"/>
    </source>
</evidence>
<comment type="cofactor">
    <cofactor evidence="8">
        <name>Mg(2+)</name>
        <dbReference type="ChEBI" id="CHEBI:18420"/>
    </cofactor>
    <text evidence="8">Binds 1 Mg(2+) ion per subunit.</text>
</comment>
<dbReference type="PROSITE" id="PS01266">
    <property type="entry name" value="ADENYLOSUCCIN_SYN_1"/>
    <property type="match status" value="1"/>
</dbReference>
<dbReference type="PROSITE" id="PS00513">
    <property type="entry name" value="ADENYLOSUCCIN_SYN_2"/>
    <property type="match status" value="1"/>
</dbReference>
<dbReference type="InterPro" id="IPR033128">
    <property type="entry name" value="Adenylosuccin_syn_Lys_AS"/>
</dbReference>
<dbReference type="NCBIfam" id="NF002223">
    <property type="entry name" value="PRK01117.1"/>
    <property type="match status" value="1"/>
</dbReference>
<keyword evidence="4 8" id="KW-0547">Nucleotide-binding</keyword>
<feature type="binding site" evidence="8">
    <location>
        <begin position="297"/>
        <end position="303"/>
    </location>
    <ligand>
        <name>substrate</name>
    </ligand>
</feature>
<feature type="binding site" evidence="8">
    <location>
        <begin position="40"/>
        <end position="42"/>
    </location>
    <ligand>
        <name>GTP</name>
        <dbReference type="ChEBI" id="CHEBI:37565"/>
    </ligand>
</feature>
<name>A0A150WY94_9BACT</name>
<dbReference type="GO" id="GO:0044208">
    <property type="term" value="P:'de novo' AMP biosynthetic process"/>
    <property type="evidence" value="ECO:0007669"/>
    <property type="project" value="UniProtKB-UniRule"/>
</dbReference>
<dbReference type="Proteomes" id="UP000075606">
    <property type="component" value="Unassembled WGS sequence"/>
</dbReference>
<evidence type="ECO:0000256" key="1">
    <source>
        <dbReference type="ARBA" id="ARBA00011738"/>
    </source>
</evidence>
<feature type="binding site" description="in other chain" evidence="8">
    <location>
        <position position="301"/>
    </location>
    <ligand>
        <name>IMP</name>
        <dbReference type="ChEBI" id="CHEBI:58053"/>
        <note>ligand shared between dimeric partners</note>
    </ligand>
</feature>
<keyword evidence="7 8" id="KW-0342">GTP-binding</keyword>
<dbReference type="InterPro" id="IPR027417">
    <property type="entry name" value="P-loop_NTPase"/>
</dbReference>
<evidence type="ECO:0000256" key="8">
    <source>
        <dbReference type="HAMAP-Rule" id="MF_00011"/>
    </source>
</evidence>
<evidence type="ECO:0000256" key="5">
    <source>
        <dbReference type="ARBA" id="ARBA00022755"/>
    </source>
</evidence>
<dbReference type="InterPro" id="IPR001114">
    <property type="entry name" value="Adenylosuccinate_synthetase"/>
</dbReference>
<dbReference type="EC" id="6.3.4.4" evidence="8 10"/>
<dbReference type="GO" id="GO:0005525">
    <property type="term" value="F:GTP binding"/>
    <property type="evidence" value="ECO:0007669"/>
    <property type="project" value="UniProtKB-UniRule"/>
</dbReference>
<comment type="caution">
    <text evidence="11">The sequence shown here is derived from an EMBL/GenBank/DDBJ whole genome shotgun (WGS) entry which is preliminary data.</text>
</comment>
<feature type="binding site" evidence="8">
    <location>
        <position position="40"/>
    </location>
    <ligand>
        <name>Mg(2+)</name>
        <dbReference type="ChEBI" id="CHEBI:18420"/>
    </ligand>
</feature>
<keyword evidence="8" id="KW-0963">Cytoplasm</keyword>
<comment type="catalytic activity">
    <reaction evidence="8 10">
        <text>IMP + L-aspartate + GTP = N(6)-(1,2-dicarboxyethyl)-AMP + GDP + phosphate + 2 H(+)</text>
        <dbReference type="Rhea" id="RHEA:15753"/>
        <dbReference type="ChEBI" id="CHEBI:15378"/>
        <dbReference type="ChEBI" id="CHEBI:29991"/>
        <dbReference type="ChEBI" id="CHEBI:37565"/>
        <dbReference type="ChEBI" id="CHEBI:43474"/>
        <dbReference type="ChEBI" id="CHEBI:57567"/>
        <dbReference type="ChEBI" id="CHEBI:58053"/>
        <dbReference type="ChEBI" id="CHEBI:58189"/>
        <dbReference type="EC" id="6.3.4.4"/>
    </reaction>
</comment>
<keyword evidence="3 8" id="KW-0479">Metal-binding</keyword>
<dbReference type="InterPro" id="IPR042111">
    <property type="entry name" value="Adenylosuccinate_synth_dom3"/>
</dbReference>
<comment type="function">
    <text evidence="8">Plays an important role in the de novo pathway of purine nucleotide biosynthesis. Catalyzes the first committed step in the biosynthesis of AMP from IMP.</text>
</comment>
<dbReference type="HAMAP" id="MF_00011">
    <property type="entry name" value="Adenylosucc_synth"/>
    <property type="match status" value="1"/>
</dbReference>
<reference evidence="11 12" key="1">
    <citation type="submission" date="2016-01" db="EMBL/GenBank/DDBJ databases">
        <title>Genome sequencing of Roseivirga spongicola UST030701-084.</title>
        <authorList>
            <person name="Selvaratnam C."/>
            <person name="Thevarajoo S."/>
            <person name="Goh K.M."/>
            <person name="Ee R."/>
            <person name="Chan K.-G."/>
            <person name="Chong C.S."/>
        </authorList>
    </citation>
    <scope>NUCLEOTIDE SEQUENCE [LARGE SCALE GENOMIC DNA]</scope>
    <source>
        <strain evidence="11 12">UST030701-084</strain>
    </source>
</reference>
<comment type="similarity">
    <text evidence="8 10">Belongs to the adenylosuccinate synthetase family.</text>
</comment>
<feature type="binding site" evidence="8">
    <location>
        <position position="143"/>
    </location>
    <ligand>
        <name>IMP</name>
        <dbReference type="ChEBI" id="CHEBI:58053"/>
        <note>ligand shared between dimeric partners</note>
    </ligand>
</feature>
<evidence type="ECO:0000256" key="4">
    <source>
        <dbReference type="ARBA" id="ARBA00022741"/>
    </source>
</evidence>
<evidence type="ECO:0000256" key="7">
    <source>
        <dbReference type="ARBA" id="ARBA00023134"/>
    </source>
</evidence>
<dbReference type="GO" id="GO:0000287">
    <property type="term" value="F:magnesium ion binding"/>
    <property type="evidence" value="ECO:0007669"/>
    <property type="project" value="UniProtKB-UniRule"/>
</dbReference>
<dbReference type="Pfam" id="PF00709">
    <property type="entry name" value="Adenylsucc_synt"/>
    <property type="match status" value="1"/>
</dbReference>
<organism evidence="11 12">
    <name type="scientific">Roseivirga spongicola</name>
    <dbReference type="NCBI Taxonomy" id="333140"/>
    <lineage>
        <taxon>Bacteria</taxon>
        <taxon>Pseudomonadati</taxon>
        <taxon>Bacteroidota</taxon>
        <taxon>Cytophagia</taxon>
        <taxon>Cytophagales</taxon>
        <taxon>Roseivirgaceae</taxon>
        <taxon>Roseivirga</taxon>
    </lineage>
</organism>
<dbReference type="Gene3D" id="3.90.170.10">
    <property type="entry name" value="Adenylosuccinate Synthetase, subunit A, domain 3"/>
    <property type="match status" value="1"/>
</dbReference>
<feature type="binding site" evidence="8">
    <location>
        <begin position="329"/>
        <end position="331"/>
    </location>
    <ligand>
        <name>GTP</name>
        <dbReference type="ChEBI" id="CHEBI:37565"/>
    </ligand>
</feature>
<dbReference type="NCBIfam" id="TIGR00184">
    <property type="entry name" value="purA"/>
    <property type="match status" value="1"/>
</dbReference>
<feature type="active site" evidence="9">
    <location>
        <position position="140"/>
    </location>
</feature>
<dbReference type="AlphaFoldDB" id="A0A150WY94"/>
<evidence type="ECO:0000256" key="10">
    <source>
        <dbReference type="RuleBase" id="RU000520"/>
    </source>
</evidence>